<dbReference type="RefSeq" id="WP_104977119.1">
    <property type="nucleotide sequence ID" value="NZ_CP012673.1"/>
</dbReference>
<dbReference type="AlphaFoldDB" id="A0A2L0EII3"/>
<dbReference type="PRINTS" id="PR00081">
    <property type="entry name" value="GDHRDH"/>
</dbReference>
<dbReference type="PANTHER" id="PTHR43431">
    <property type="entry name" value="OXIDOREDUCTASE, SHORT CHAIN DEHYDROGENASE/REDUCTASE FAMILY (AFU_ORTHOLOGUE AFUA_5G14000)"/>
    <property type="match status" value="1"/>
</dbReference>
<dbReference type="EMBL" id="CP012673">
    <property type="protein sequence ID" value="AUX39098.1"/>
    <property type="molecule type" value="Genomic_DNA"/>
</dbReference>
<organism evidence="1 2">
    <name type="scientific">Sorangium cellulosum</name>
    <name type="common">Polyangium cellulosum</name>
    <dbReference type="NCBI Taxonomy" id="56"/>
    <lineage>
        <taxon>Bacteria</taxon>
        <taxon>Pseudomonadati</taxon>
        <taxon>Myxococcota</taxon>
        <taxon>Polyangia</taxon>
        <taxon>Polyangiales</taxon>
        <taxon>Polyangiaceae</taxon>
        <taxon>Sorangium</taxon>
    </lineage>
</organism>
<dbReference type="SUPFAM" id="SSF51735">
    <property type="entry name" value="NAD(P)-binding Rossmann-fold domains"/>
    <property type="match status" value="1"/>
</dbReference>
<evidence type="ECO:0000313" key="1">
    <source>
        <dbReference type="EMBL" id="AUX39098.1"/>
    </source>
</evidence>
<dbReference type="Pfam" id="PF00106">
    <property type="entry name" value="adh_short"/>
    <property type="match status" value="1"/>
</dbReference>
<accession>A0A2L0EII3</accession>
<evidence type="ECO:0000313" key="2">
    <source>
        <dbReference type="Proteomes" id="UP000238348"/>
    </source>
</evidence>
<dbReference type="InterPro" id="IPR002347">
    <property type="entry name" value="SDR_fam"/>
</dbReference>
<protein>
    <submittedName>
        <fullName evidence="1">Short-chain dehydrogenase</fullName>
    </submittedName>
</protein>
<dbReference type="Proteomes" id="UP000238348">
    <property type="component" value="Chromosome"/>
</dbReference>
<sequence>MSSSKVAVVVGVGPGLGAAVSRRFASEGFSVGLMARTAAACEAVQRQIEEAGGRALSVPADAADADSVAAAFARVNEALGPVDVLIYNASAFRVAGALEITPRELEDDWKISCLGGFLSAQAVLPGMLERGQGTILFTGATASLRGGARFAALAVGKFGLRALAQSLARELGPRGVHVAHVVIDGLIDTPRVRAMLPGRNPQTMLSPEALAETYFQLHAQPPSAWTHEIDVRPSVERF</sequence>
<name>A0A2L0EII3_SORCE</name>
<dbReference type="OrthoDB" id="5513072at2"/>
<proteinExistence type="predicted"/>
<dbReference type="PANTHER" id="PTHR43431:SF7">
    <property type="entry name" value="OXIDOREDUCTASE, SHORT CHAIN DEHYDROGENASE_REDUCTASE FAMILY (AFU_ORTHOLOGUE AFUA_5G14000)"/>
    <property type="match status" value="1"/>
</dbReference>
<dbReference type="InterPro" id="IPR036291">
    <property type="entry name" value="NAD(P)-bd_dom_sf"/>
</dbReference>
<dbReference type="Gene3D" id="3.40.50.720">
    <property type="entry name" value="NAD(P)-binding Rossmann-like Domain"/>
    <property type="match status" value="1"/>
</dbReference>
<gene>
    <name evidence="1" type="ORF">SOCE26_004800</name>
</gene>
<reference evidence="1 2" key="1">
    <citation type="submission" date="2015-09" db="EMBL/GenBank/DDBJ databases">
        <title>Sorangium comparison.</title>
        <authorList>
            <person name="Zaburannyi N."/>
            <person name="Bunk B."/>
            <person name="Overmann J."/>
            <person name="Mueller R."/>
        </authorList>
    </citation>
    <scope>NUCLEOTIDE SEQUENCE [LARGE SCALE GENOMIC DNA]</scope>
    <source>
        <strain evidence="1 2">So ce26</strain>
    </source>
</reference>